<dbReference type="Gene3D" id="3.40.50.300">
    <property type="entry name" value="P-loop containing nucleotide triphosphate hydrolases"/>
    <property type="match status" value="1"/>
</dbReference>
<dbReference type="PANTHER" id="PTHR30305:SF1">
    <property type="entry name" value="HPR KINASE_PHOSPHORYLASE"/>
    <property type="match status" value="1"/>
</dbReference>
<sequence length="143" mass="15407">MILVHATSVEIDGQGVLIRGPSGSGKSDLALRLMDGGAQLIADDQTELSRQGSRVVARAPETIAGLLEVRGLGIVRVTHRSWAPLALVVDLTSDERIERLPEPSYAEYLGLTLPRMELDPFRASASAKVRLAVHSAKRDIMPS</sequence>
<dbReference type="EMBL" id="LWQT01000055">
    <property type="protein sequence ID" value="OAN50263.1"/>
    <property type="molecule type" value="Genomic_DNA"/>
</dbReference>
<keyword evidence="2" id="KW-0418">Kinase</keyword>
<dbReference type="AlphaFoldDB" id="A0A178MNX9"/>
<protein>
    <submittedName>
        <fullName evidence="2">Serine/threonine protein kinase</fullName>
    </submittedName>
</protein>
<dbReference type="OrthoDB" id="8326226at2"/>
<dbReference type="InterPro" id="IPR027417">
    <property type="entry name" value="P-loop_NTPase"/>
</dbReference>
<dbReference type="GO" id="GO:0000155">
    <property type="term" value="F:phosphorelay sensor kinase activity"/>
    <property type="evidence" value="ECO:0007669"/>
    <property type="project" value="InterPro"/>
</dbReference>
<keyword evidence="3" id="KW-1185">Reference proteome</keyword>
<dbReference type="CDD" id="cd01918">
    <property type="entry name" value="HprK_C"/>
    <property type="match status" value="1"/>
</dbReference>
<dbReference type="SUPFAM" id="SSF53795">
    <property type="entry name" value="PEP carboxykinase-like"/>
    <property type="match status" value="1"/>
</dbReference>
<dbReference type="Pfam" id="PF07475">
    <property type="entry name" value="Hpr_kinase_C"/>
    <property type="match status" value="1"/>
</dbReference>
<evidence type="ECO:0000313" key="3">
    <source>
        <dbReference type="Proteomes" id="UP000078428"/>
    </source>
</evidence>
<comment type="caution">
    <text evidence="2">The sequence shown here is derived from an EMBL/GenBank/DDBJ whole genome shotgun (WGS) entry which is preliminary data.</text>
</comment>
<dbReference type="Proteomes" id="UP000078428">
    <property type="component" value="Unassembled WGS sequence"/>
</dbReference>
<dbReference type="RefSeq" id="WP_068492657.1">
    <property type="nucleotide sequence ID" value="NZ_LWQT01000055.1"/>
</dbReference>
<dbReference type="GO" id="GO:0004674">
    <property type="term" value="F:protein serine/threonine kinase activity"/>
    <property type="evidence" value="ECO:0007669"/>
    <property type="project" value="UniProtKB-KW"/>
</dbReference>
<proteinExistence type="predicted"/>
<name>A0A178MNX9_9PROT</name>
<feature type="domain" description="HPr kinase/phosphorylase C-terminal" evidence="1">
    <location>
        <begin position="3"/>
        <end position="92"/>
    </location>
</feature>
<gene>
    <name evidence="2" type="ORF">A6A04_02350</name>
</gene>
<evidence type="ECO:0000313" key="2">
    <source>
        <dbReference type="EMBL" id="OAN50263.1"/>
    </source>
</evidence>
<evidence type="ECO:0000259" key="1">
    <source>
        <dbReference type="Pfam" id="PF07475"/>
    </source>
</evidence>
<dbReference type="GO" id="GO:0006109">
    <property type="term" value="P:regulation of carbohydrate metabolic process"/>
    <property type="evidence" value="ECO:0007669"/>
    <property type="project" value="InterPro"/>
</dbReference>
<dbReference type="STRING" id="1285242.A6A04_02350"/>
<reference evidence="2 3" key="1">
    <citation type="submission" date="2016-04" db="EMBL/GenBank/DDBJ databases">
        <title>Draft genome sequence of freshwater magnetotactic bacteria Magnetospirillum marisnigri SP-1 and Magnetospirillum moscoviense BB-1.</title>
        <authorList>
            <person name="Koziaeva V."/>
            <person name="Dziuba M.V."/>
            <person name="Ivanov T.M."/>
            <person name="Kuznetsov B."/>
            <person name="Grouzdev D.S."/>
        </authorList>
    </citation>
    <scope>NUCLEOTIDE SEQUENCE [LARGE SCALE GENOMIC DNA]</scope>
    <source>
        <strain evidence="2 3">SP-1</strain>
    </source>
</reference>
<dbReference type="PANTHER" id="PTHR30305">
    <property type="entry name" value="PROTEIN YJDM-RELATED"/>
    <property type="match status" value="1"/>
</dbReference>
<keyword evidence="2" id="KW-0808">Transferase</keyword>
<dbReference type="GO" id="GO:0005524">
    <property type="term" value="F:ATP binding"/>
    <property type="evidence" value="ECO:0007669"/>
    <property type="project" value="InterPro"/>
</dbReference>
<keyword evidence="2" id="KW-0723">Serine/threonine-protein kinase</keyword>
<organism evidence="2 3">
    <name type="scientific">Paramagnetospirillum marisnigri</name>
    <dbReference type="NCBI Taxonomy" id="1285242"/>
    <lineage>
        <taxon>Bacteria</taxon>
        <taxon>Pseudomonadati</taxon>
        <taxon>Pseudomonadota</taxon>
        <taxon>Alphaproteobacteria</taxon>
        <taxon>Rhodospirillales</taxon>
        <taxon>Magnetospirillaceae</taxon>
        <taxon>Paramagnetospirillum</taxon>
    </lineage>
</organism>
<dbReference type="InterPro" id="IPR011104">
    <property type="entry name" value="Hpr_kin/Pase_C"/>
</dbReference>
<accession>A0A178MNX9</accession>